<feature type="domain" description="Zinc finger/thioredoxin putative" evidence="3">
    <location>
        <begin position="1"/>
        <end position="36"/>
    </location>
</feature>
<dbReference type="AlphaFoldDB" id="A0A0X8JQZ7"/>
<accession>A0A0X8JQZ7</accession>
<gene>
    <name evidence="4" type="ORF">AXF15_09335</name>
</gene>
<proteinExistence type="predicted"/>
<name>A0A0X8JQZ7_9BACT</name>
<dbReference type="InterPro" id="IPR021834">
    <property type="entry name" value="DUF3426"/>
</dbReference>
<dbReference type="OrthoDB" id="5506264at2"/>
<keyword evidence="2" id="KW-1133">Transmembrane helix</keyword>
<dbReference type="Pfam" id="PF11906">
    <property type="entry name" value="DUF3426"/>
    <property type="match status" value="1"/>
</dbReference>
<dbReference type="Proteomes" id="UP000063964">
    <property type="component" value="Chromosome"/>
</dbReference>
<dbReference type="STRING" id="888061.AXF15_09335"/>
<protein>
    <recommendedName>
        <fullName evidence="3">Zinc finger/thioredoxin putative domain-containing protein</fullName>
    </recommendedName>
</protein>
<evidence type="ECO:0000256" key="2">
    <source>
        <dbReference type="SAM" id="Phobius"/>
    </source>
</evidence>
<reference evidence="5" key="1">
    <citation type="submission" date="2016-02" db="EMBL/GenBank/DDBJ databases">
        <authorList>
            <person name="Holder M.E."/>
            <person name="Ajami N.J."/>
            <person name="Petrosino J.F."/>
        </authorList>
    </citation>
    <scope>NUCLEOTIDE SEQUENCE [LARGE SCALE GENOMIC DNA]</scope>
    <source>
        <strain evidence="5">DSM 12838</strain>
    </source>
</reference>
<dbReference type="KEGG" id="doa:AXF15_09335"/>
<dbReference type="NCBIfam" id="TIGR02098">
    <property type="entry name" value="MJ0042_CXXC"/>
    <property type="match status" value="1"/>
</dbReference>
<evidence type="ECO:0000313" key="4">
    <source>
        <dbReference type="EMBL" id="AMD93278.1"/>
    </source>
</evidence>
<dbReference type="Pfam" id="PF13717">
    <property type="entry name" value="Zn_ribbon_4"/>
    <property type="match status" value="1"/>
</dbReference>
<dbReference type="InterPro" id="IPR011723">
    <property type="entry name" value="Znf/thioredoxin_put"/>
</dbReference>
<keyword evidence="2" id="KW-0472">Membrane</keyword>
<sequence length="301" mass="32580">MLVQCPECSTKYDLDEDKLDHGGTKVRCKRCQHVFTAFRPMSSADILLDDPVPVPESHAPSDPDSAQGEELELERLLSKARERQAAAAGQEDKVGKEEMIADLQGAFQPPLLGQDSGETAAKPKSKAPLFVLLVLLAILCALLAGVYFLKPELLGLPSRGAEPPARPEAGAVEGAAQIALENVRQYFVPNEKEGQLFIIEGKAVNNFPEPRELIRLKATLYDRQGGAVTSQEFTCGNVVTLYQLQVSARKNIEEELSAKVGILAHNTNVQPGASVPFMVVFFGTPDSVEEFGLEVIQSSAP</sequence>
<feature type="transmembrane region" description="Helical" evidence="2">
    <location>
        <begin position="129"/>
        <end position="149"/>
    </location>
</feature>
<organism evidence="4 5">
    <name type="scientific">Desulfomicrobium orale DSM 12838</name>
    <dbReference type="NCBI Taxonomy" id="888061"/>
    <lineage>
        <taxon>Bacteria</taxon>
        <taxon>Pseudomonadati</taxon>
        <taxon>Thermodesulfobacteriota</taxon>
        <taxon>Desulfovibrionia</taxon>
        <taxon>Desulfovibrionales</taxon>
        <taxon>Desulfomicrobiaceae</taxon>
        <taxon>Desulfomicrobium</taxon>
    </lineage>
</organism>
<feature type="region of interest" description="Disordered" evidence="1">
    <location>
        <begin position="49"/>
        <end position="71"/>
    </location>
</feature>
<evidence type="ECO:0000259" key="3">
    <source>
        <dbReference type="Pfam" id="PF13717"/>
    </source>
</evidence>
<keyword evidence="2" id="KW-0812">Transmembrane</keyword>
<evidence type="ECO:0000256" key="1">
    <source>
        <dbReference type="SAM" id="MobiDB-lite"/>
    </source>
</evidence>
<evidence type="ECO:0000313" key="5">
    <source>
        <dbReference type="Proteomes" id="UP000063964"/>
    </source>
</evidence>
<keyword evidence="5" id="KW-1185">Reference proteome</keyword>
<dbReference type="EMBL" id="CP014230">
    <property type="protein sequence ID" value="AMD93278.1"/>
    <property type="molecule type" value="Genomic_DNA"/>
</dbReference>
<dbReference type="RefSeq" id="WP_066606435.1">
    <property type="nucleotide sequence ID" value="NZ_CP014230.1"/>
</dbReference>